<dbReference type="InterPro" id="IPR043502">
    <property type="entry name" value="DNA/RNA_pol_sf"/>
</dbReference>
<dbReference type="EMBL" id="JAMKFB020000051">
    <property type="protein sequence ID" value="KAL0154044.1"/>
    <property type="molecule type" value="Genomic_DNA"/>
</dbReference>
<dbReference type="Gene3D" id="3.10.10.10">
    <property type="entry name" value="HIV Type 1 Reverse Transcriptase, subunit A, domain 1"/>
    <property type="match status" value="1"/>
</dbReference>
<accession>A0ABD0MY66</accession>
<dbReference type="PANTHER" id="PTHR37984">
    <property type="entry name" value="PROTEIN CBG26694"/>
    <property type="match status" value="1"/>
</dbReference>
<dbReference type="PANTHER" id="PTHR37984:SF10">
    <property type="entry name" value="RIBONUCLEASE H"/>
    <property type="match status" value="1"/>
</dbReference>
<comment type="caution">
    <text evidence="1">The sequence shown here is derived from an EMBL/GenBank/DDBJ whole genome shotgun (WGS) entry which is preliminary data.</text>
</comment>
<gene>
    <name evidence="1" type="ORF">M9458_050650</name>
</gene>
<dbReference type="SUPFAM" id="SSF56672">
    <property type="entry name" value="DNA/RNA polymerases"/>
    <property type="match status" value="1"/>
</dbReference>
<proteinExistence type="predicted"/>
<evidence type="ECO:0000313" key="1">
    <source>
        <dbReference type="EMBL" id="KAL0154044.1"/>
    </source>
</evidence>
<protein>
    <recommendedName>
        <fullName evidence="3">Reverse transcriptase</fullName>
    </recommendedName>
</protein>
<name>A0ABD0MY66_CIRMR</name>
<keyword evidence="2" id="KW-1185">Reference proteome</keyword>
<evidence type="ECO:0000313" key="2">
    <source>
        <dbReference type="Proteomes" id="UP001529510"/>
    </source>
</evidence>
<reference evidence="1 2" key="1">
    <citation type="submission" date="2024-05" db="EMBL/GenBank/DDBJ databases">
        <title>Genome sequencing and assembly of Indian major carp, Cirrhinus mrigala (Hamilton, 1822).</title>
        <authorList>
            <person name="Mohindra V."/>
            <person name="Chowdhury L.M."/>
            <person name="Lal K."/>
            <person name="Jena J.K."/>
        </authorList>
    </citation>
    <scope>NUCLEOTIDE SEQUENCE [LARGE SCALE GENOMIC DNA]</scope>
    <source>
        <strain evidence="1">CM1030</strain>
        <tissue evidence="1">Blood</tissue>
    </source>
</reference>
<dbReference type="InterPro" id="IPR050951">
    <property type="entry name" value="Retrovirus_Pol_polyprotein"/>
</dbReference>
<dbReference type="Proteomes" id="UP001529510">
    <property type="component" value="Unassembled WGS sequence"/>
</dbReference>
<evidence type="ECO:0008006" key="3">
    <source>
        <dbReference type="Google" id="ProtNLM"/>
    </source>
</evidence>
<dbReference type="AlphaFoldDB" id="A0ABD0MY66"/>
<organism evidence="1 2">
    <name type="scientific">Cirrhinus mrigala</name>
    <name type="common">Mrigala</name>
    <dbReference type="NCBI Taxonomy" id="683832"/>
    <lineage>
        <taxon>Eukaryota</taxon>
        <taxon>Metazoa</taxon>
        <taxon>Chordata</taxon>
        <taxon>Craniata</taxon>
        <taxon>Vertebrata</taxon>
        <taxon>Euteleostomi</taxon>
        <taxon>Actinopterygii</taxon>
        <taxon>Neopterygii</taxon>
        <taxon>Teleostei</taxon>
        <taxon>Ostariophysi</taxon>
        <taxon>Cypriniformes</taxon>
        <taxon>Cyprinidae</taxon>
        <taxon>Labeoninae</taxon>
        <taxon>Labeonini</taxon>
        <taxon>Cirrhinus</taxon>
    </lineage>
</organism>
<sequence>MQFGRVDEYKEPKEDFESYIERFEQWLLANDIASKKKVEPQYERKNVTLPLVIVKGERPALLGQNWLEKIHLDWPNIFNVEKAEVASDPAVKAVLRRHTEVFSDKPSAIKDFKATIRVRPDATPIFQKARPVPYALREAVEKELDRLEKAGIVSKIDRSDWAAPIVVVPKSDKSIRRICSLS</sequence>